<dbReference type="Gene3D" id="3.40.50.2300">
    <property type="match status" value="1"/>
</dbReference>
<dbReference type="eggNOG" id="COG4977">
    <property type="taxonomic scope" value="Bacteria"/>
</dbReference>
<dbReference type="PROSITE" id="PS50110">
    <property type="entry name" value="RESPONSE_REGULATORY"/>
    <property type="match status" value="1"/>
</dbReference>
<protein>
    <submittedName>
        <fullName evidence="7">Transcriptional regulator, AraC family</fullName>
    </submittedName>
</protein>
<comment type="caution">
    <text evidence="4">Lacks conserved residue(s) required for the propagation of feature annotation.</text>
</comment>
<evidence type="ECO:0000259" key="5">
    <source>
        <dbReference type="PROSITE" id="PS01124"/>
    </source>
</evidence>
<evidence type="ECO:0000256" key="1">
    <source>
        <dbReference type="ARBA" id="ARBA00023015"/>
    </source>
</evidence>
<dbReference type="SUPFAM" id="SSF46689">
    <property type="entry name" value="Homeodomain-like"/>
    <property type="match status" value="1"/>
</dbReference>
<dbReference type="PRINTS" id="PR00032">
    <property type="entry name" value="HTHARAC"/>
</dbReference>
<accession>U1X0L5</accession>
<keyword evidence="1" id="KW-0805">Transcription regulation</keyword>
<dbReference type="PROSITE" id="PS01124">
    <property type="entry name" value="HTH_ARAC_FAMILY_2"/>
    <property type="match status" value="1"/>
</dbReference>
<dbReference type="InterPro" id="IPR018062">
    <property type="entry name" value="HTH_AraC-typ_CS"/>
</dbReference>
<keyword evidence="8" id="KW-1185">Reference proteome</keyword>
<dbReference type="PANTHER" id="PTHR43280:SF2">
    <property type="entry name" value="HTH-TYPE TRANSCRIPTIONAL REGULATOR EXSA"/>
    <property type="match status" value="1"/>
</dbReference>
<dbReference type="GO" id="GO:0043565">
    <property type="term" value="F:sequence-specific DNA binding"/>
    <property type="evidence" value="ECO:0007669"/>
    <property type="project" value="InterPro"/>
</dbReference>
<dbReference type="SUPFAM" id="SSF52172">
    <property type="entry name" value="CheY-like"/>
    <property type="match status" value="1"/>
</dbReference>
<dbReference type="eggNOG" id="COG2197">
    <property type="taxonomic scope" value="Bacteria"/>
</dbReference>
<feature type="domain" description="HTH araC/xylS-type" evidence="5">
    <location>
        <begin position="400"/>
        <end position="499"/>
    </location>
</feature>
<dbReference type="GO" id="GO:0003700">
    <property type="term" value="F:DNA-binding transcription factor activity"/>
    <property type="evidence" value="ECO:0007669"/>
    <property type="project" value="InterPro"/>
</dbReference>
<keyword evidence="3" id="KW-0804">Transcription</keyword>
<evidence type="ECO:0000256" key="3">
    <source>
        <dbReference type="ARBA" id="ARBA00023163"/>
    </source>
</evidence>
<dbReference type="SMART" id="SM00342">
    <property type="entry name" value="HTH_ARAC"/>
    <property type="match status" value="1"/>
</dbReference>
<dbReference type="STRING" id="649747.HMPREF0083_03849"/>
<evidence type="ECO:0000313" key="7">
    <source>
        <dbReference type="EMBL" id="ERI08068.1"/>
    </source>
</evidence>
<keyword evidence="2" id="KW-0238">DNA-binding</keyword>
<dbReference type="Pfam" id="PF12833">
    <property type="entry name" value="HTH_18"/>
    <property type="match status" value="1"/>
</dbReference>
<dbReference type="InterPro" id="IPR020449">
    <property type="entry name" value="Tscrpt_reg_AraC-type_HTH"/>
</dbReference>
<dbReference type="AlphaFoldDB" id="U1X0L5"/>
<organism evidence="7 8">
    <name type="scientific">Aneurinibacillus aneurinilyticus ATCC 12856</name>
    <dbReference type="NCBI Taxonomy" id="649747"/>
    <lineage>
        <taxon>Bacteria</taxon>
        <taxon>Bacillati</taxon>
        <taxon>Bacillota</taxon>
        <taxon>Bacilli</taxon>
        <taxon>Bacillales</taxon>
        <taxon>Paenibacillaceae</taxon>
        <taxon>Aneurinibacillus group</taxon>
        <taxon>Aneurinibacillus</taxon>
    </lineage>
</organism>
<dbReference type="Proteomes" id="UP000016511">
    <property type="component" value="Unassembled WGS sequence"/>
</dbReference>
<dbReference type="PROSITE" id="PS00041">
    <property type="entry name" value="HTH_ARAC_FAMILY_1"/>
    <property type="match status" value="1"/>
</dbReference>
<evidence type="ECO:0000256" key="4">
    <source>
        <dbReference type="PROSITE-ProRule" id="PRU00169"/>
    </source>
</evidence>
<dbReference type="InterPro" id="IPR001789">
    <property type="entry name" value="Sig_transdc_resp-reg_receiver"/>
</dbReference>
<dbReference type="InterPro" id="IPR009057">
    <property type="entry name" value="Homeodomain-like_sf"/>
</dbReference>
<dbReference type="PATRIC" id="fig|649747.3.peg.3499"/>
<dbReference type="GO" id="GO:0000160">
    <property type="term" value="P:phosphorelay signal transduction system"/>
    <property type="evidence" value="ECO:0007669"/>
    <property type="project" value="InterPro"/>
</dbReference>
<comment type="caution">
    <text evidence="7">The sequence shown here is derived from an EMBL/GenBank/DDBJ whole genome shotgun (WGS) entry which is preliminary data.</text>
</comment>
<name>U1X0L5_ANEAE</name>
<sequence length="502" mass="59280">MGGVCMAKLLIADRDHNERTGIGWLVNSYGIPFDHVLMAGTMLDVFQIIELEMPDVICIELDMIPREAWDDFKERIRQYKQILIVTTAEATFERAMQGIELHAYDLWIKPHSPDSIRRVLARCCKAVSHTQQGPEINGEDGSLPALSYYSIFLPHRSAADECWLLLLQLEETEQQPKLLKFLQDYPFYNEPVLLPLSDMIVSIFNRETQHSLLSLKKMGNRLLRDWEEKFTEPLSLVIYDTNDKSLSLRQKYQYARQALDIRFFKGYRQVSVIENKVEWQIIDPFLTPTEQRTWIDMLGDADKEQLKQWMYKEFLNKEEPYPEPGLLRTRLTSILAQVRRFMKSHCLDEDRLEEHYHQVFETILYNPILYRIVQEFLLFLYEVLDTANNHQEYSRTDIIEQALRYIEKNYNNPYLRLEDVAAYVDRSPAYFSSFLTKKHGQSFRQLVTAVRIKEAQRLLQDTKLSIQNVAEKTGFINANYFSKIFKEKTGITPRIFRNRKKI</sequence>
<dbReference type="Gene3D" id="1.10.10.60">
    <property type="entry name" value="Homeodomain-like"/>
    <property type="match status" value="2"/>
</dbReference>
<dbReference type="InterPro" id="IPR011006">
    <property type="entry name" value="CheY-like_superfamily"/>
</dbReference>
<feature type="domain" description="Response regulatory" evidence="6">
    <location>
        <begin position="8"/>
        <end position="124"/>
    </location>
</feature>
<reference evidence="7 8" key="1">
    <citation type="submission" date="2013-08" db="EMBL/GenBank/DDBJ databases">
        <authorList>
            <person name="Weinstock G."/>
            <person name="Sodergren E."/>
            <person name="Wylie T."/>
            <person name="Fulton L."/>
            <person name="Fulton R."/>
            <person name="Fronick C."/>
            <person name="O'Laughlin M."/>
            <person name="Godfrey J."/>
            <person name="Miner T."/>
            <person name="Herter B."/>
            <person name="Appelbaum E."/>
            <person name="Cordes M."/>
            <person name="Lek S."/>
            <person name="Wollam A."/>
            <person name="Pepin K.H."/>
            <person name="Palsikar V.B."/>
            <person name="Mitreva M."/>
            <person name="Wilson R.K."/>
        </authorList>
    </citation>
    <scope>NUCLEOTIDE SEQUENCE [LARGE SCALE GENOMIC DNA]</scope>
    <source>
        <strain evidence="7 8">ATCC 12856</strain>
    </source>
</reference>
<evidence type="ECO:0000259" key="6">
    <source>
        <dbReference type="PROSITE" id="PS50110"/>
    </source>
</evidence>
<proteinExistence type="predicted"/>
<dbReference type="HOGENOM" id="CLU_000445_5_0_9"/>
<dbReference type="PANTHER" id="PTHR43280">
    <property type="entry name" value="ARAC-FAMILY TRANSCRIPTIONAL REGULATOR"/>
    <property type="match status" value="1"/>
</dbReference>
<evidence type="ECO:0000313" key="8">
    <source>
        <dbReference type="Proteomes" id="UP000016511"/>
    </source>
</evidence>
<evidence type="ECO:0000256" key="2">
    <source>
        <dbReference type="ARBA" id="ARBA00023125"/>
    </source>
</evidence>
<dbReference type="InterPro" id="IPR018060">
    <property type="entry name" value="HTH_AraC"/>
</dbReference>
<gene>
    <name evidence="7" type="ORF">HMPREF0083_03849</name>
</gene>
<dbReference type="EMBL" id="AWSJ01000230">
    <property type="protein sequence ID" value="ERI08068.1"/>
    <property type="molecule type" value="Genomic_DNA"/>
</dbReference>